<organism evidence="2">
    <name type="scientific">Caldiarchaeum subterraneum</name>
    <dbReference type="NCBI Taxonomy" id="311458"/>
    <lineage>
        <taxon>Archaea</taxon>
        <taxon>Nitrososphaerota</taxon>
        <taxon>Candidatus Caldarchaeales</taxon>
        <taxon>Candidatus Caldarchaeaceae</taxon>
        <taxon>Candidatus Caldarchaeum</taxon>
    </lineage>
</organism>
<keyword evidence="1" id="KW-1133">Transmembrane helix</keyword>
<feature type="transmembrane region" description="Helical" evidence="1">
    <location>
        <begin position="123"/>
        <end position="144"/>
    </location>
</feature>
<keyword evidence="1" id="KW-0472">Membrane</keyword>
<dbReference type="AlphaFoldDB" id="A0A7J3VTN0"/>
<accession>A0A7J3VTN0</accession>
<proteinExistence type="predicted"/>
<name>A0A7J3VTN0_CALS0</name>
<evidence type="ECO:0000256" key="1">
    <source>
        <dbReference type="SAM" id="Phobius"/>
    </source>
</evidence>
<sequence length="365" mass="42061">MILELHGDACRLGYLKLAACILEDGSPRSPDYLASVMLETCKSLEEDVERSLPGLMRSEVNARNYVKLANDLGFYNRKTSRLGRFGAAYACLDSSETVKKHVSGERRLSLSQLLSLSPVEKMLFLQAILTMDYYMMVLLVKWLFKTREFTRQNAMQAVMEEIYPEALQRLSRRLSDRDRHSLAKELEEASRFRERRESYSSKVEWIRSRQYAKYRHTVPPRLEWLADVGLLERTHRGRYAVSPEGLRLFRDLELVVSRPRERVEEEFFKYVVLGVERLKAPAQSTEAQAMTSVYSSLNKMMGRVELDLLCLASAYKLVERGFKSSPSSMMRVFSYLSLLYPDRVFATYSDDGSAEVSGLDISLIE</sequence>
<protein>
    <submittedName>
        <fullName evidence="2">Uncharacterized protein</fullName>
    </submittedName>
</protein>
<comment type="caution">
    <text evidence="2">The sequence shown here is derived from an EMBL/GenBank/DDBJ whole genome shotgun (WGS) entry which is preliminary data.</text>
</comment>
<reference evidence="2" key="1">
    <citation type="journal article" date="2020" name="mSystems">
        <title>Genome- and Community-Level Interaction Insights into Carbon Utilization and Element Cycling Functions of Hydrothermarchaeota in Hydrothermal Sediment.</title>
        <authorList>
            <person name="Zhou Z."/>
            <person name="Liu Y."/>
            <person name="Xu W."/>
            <person name="Pan J."/>
            <person name="Luo Z.H."/>
            <person name="Li M."/>
        </authorList>
    </citation>
    <scope>NUCLEOTIDE SEQUENCE [LARGE SCALE GENOMIC DNA]</scope>
    <source>
        <strain evidence="2">SpSt-1074</strain>
    </source>
</reference>
<keyword evidence="1" id="KW-0812">Transmembrane</keyword>
<dbReference type="EMBL" id="DRXH01000133">
    <property type="protein sequence ID" value="HHM44429.1"/>
    <property type="molecule type" value="Genomic_DNA"/>
</dbReference>
<gene>
    <name evidence="2" type="ORF">ENM31_03940</name>
</gene>
<evidence type="ECO:0000313" key="2">
    <source>
        <dbReference type="EMBL" id="HHM44429.1"/>
    </source>
</evidence>